<protein>
    <submittedName>
        <fullName evidence="2">Acetyltransferase (GNAT) family protein</fullName>
    </submittedName>
</protein>
<dbReference type="Proteomes" id="UP000191133">
    <property type="component" value="Unassembled WGS sequence"/>
</dbReference>
<dbReference type="RefSeq" id="WP_080148491.1">
    <property type="nucleotide sequence ID" value="NZ_FWEU01000001.1"/>
</dbReference>
<organism evidence="2 3">
    <name type="scientific">Stenotrophomonas indicatrix</name>
    <dbReference type="NCBI Taxonomy" id="2045451"/>
    <lineage>
        <taxon>Bacteria</taxon>
        <taxon>Pseudomonadati</taxon>
        <taxon>Pseudomonadota</taxon>
        <taxon>Gammaproteobacteria</taxon>
        <taxon>Lysobacterales</taxon>
        <taxon>Lysobacteraceae</taxon>
        <taxon>Stenotrophomonas</taxon>
    </lineage>
</organism>
<evidence type="ECO:0000313" key="3">
    <source>
        <dbReference type="Proteomes" id="UP000191133"/>
    </source>
</evidence>
<accession>A0A1W1GUH5</accession>
<dbReference type="EMBL" id="FWEU01000001">
    <property type="protein sequence ID" value="SLM22904.1"/>
    <property type="molecule type" value="Genomic_DNA"/>
</dbReference>
<name>A0A1W1GUH5_9GAMM</name>
<dbReference type="GO" id="GO:0016747">
    <property type="term" value="F:acyltransferase activity, transferring groups other than amino-acyl groups"/>
    <property type="evidence" value="ECO:0007669"/>
    <property type="project" value="InterPro"/>
</dbReference>
<dbReference type="Pfam" id="PF00583">
    <property type="entry name" value="Acetyltransf_1"/>
    <property type="match status" value="1"/>
</dbReference>
<evidence type="ECO:0000259" key="1">
    <source>
        <dbReference type="PROSITE" id="PS51186"/>
    </source>
</evidence>
<sequence>MPELTDPLKALLSFQHALQNRMVVPRPGELDPSVLVYADRPAGEPRFTYVRLEGLKVAALVNFTPSDPFEPGIPCYGIGYAVHQNFRGQGRAQSLVKAAIAELRNGLARNGIPIFHIEAIVGADNIASQHVAAATLSPDAKPGTDQYSGVPIFQYVRKIEPR</sequence>
<dbReference type="Gene3D" id="3.40.630.30">
    <property type="match status" value="1"/>
</dbReference>
<proteinExistence type="predicted"/>
<evidence type="ECO:0000313" key="2">
    <source>
        <dbReference type="EMBL" id="SLM22904.1"/>
    </source>
</evidence>
<dbReference type="InterPro" id="IPR000182">
    <property type="entry name" value="GNAT_dom"/>
</dbReference>
<dbReference type="AlphaFoldDB" id="A0A1W1GUH5"/>
<reference evidence="3" key="1">
    <citation type="submission" date="2016-10" db="EMBL/GenBank/DDBJ databases">
        <authorList>
            <person name="Varghese N."/>
        </authorList>
    </citation>
    <scope>NUCLEOTIDE SEQUENCE [LARGE SCALE GENOMIC DNA]</scope>
    <source>
        <strain evidence="3">92MFCol6.1</strain>
    </source>
</reference>
<dbReference type="SUPFAM" id="SSF55729">
    <property type="entry name" value="Acyl-CoA N-acyltransferases (Nat)"/>
    <property type="match status" value="1"/>
</dbReference>
<dbReference type="InterPro" id="IPR016181">
    <property type="entry name" value="Acyl_CoA_acyltransferase"/>
</dbReference>
<keyword evidence="2" id="KW-0808">Transferase</keyword>
<dbReference type="PROSITE" id="PS51186">
    <property type="entry name" value="GNAT"/>
    <property type="match status" value="1"/>
</dbReference>
<gene>
    <name evidence="2" type="ORF">SAMN04488690_0579</name>
</gene>
<dbReference type="CDD" id="cd04301">
    <property type="entry name" value="NAT_SF"/>
    <property type="match status" value="1"/>
</dbReference>
<feature type="domain" description="N-acetyltransferase" evidence="1">
    <location>
        <begin position="1"/>
        <end position="162"/>
    </location>
</feature>